<feature type="compositionally biased region" description="Basic and acidic residues" evidence="6">
    <location>
        <begin position="303"/>
        <end position="334"/>
    </location>
</feature>
<evidence type="ECO:0000313" key="8">
    <source>
        <dbReference type="EMBL" id="RNM15749.1"/>
    </source>
</evidence>
<name>A0A3N0GTK4_9ACTN</name>
<dbReference type="OrthoDB" id="9781030at2"/>
<evidence type="ECO:0000256" key="4">
    <source>
        <dbReference type="ARBA" id="ARBA00022989"/>
    </source>
</evidence>
<protein>
    <submittedName>
        <fullName evidence="8">YihY/virulence factor BrkB family protein</fullName>
    </submittedName>
</protein>
<keyword evidence="9" id="KW-1185">Reference proteome</keyword>
<feature type="transmembrane region" description="Helical" evidence="7">
    <location>
        <begin position="160"/>
        <end position="182"/>
    </location>
</feature>
<evidence type="ECO:0000256" key="1">
    <source>
        <dbReference type="ARBA" id="ARBA00004651"/>
    </source>
</evidence>
<dbReference type="PIRSF" id="PIRSF035875">
    <property type="entry name" value="RNase_BN"/>
    <property type="match status" value="1"/>
</dbReference>
<feature type="transmembrane region" description="Helical" evidence="7">
    <location>
        <begin position="48"/>
        <end position="77"/>
    </location>
</feature>
<keyword evidence="4 7" id="KW-1133">Transmembrane helix</keyword>
<dbReference type="InterPro" id="IPR017039">
    <property type="entry name" value="Virul_fac_BrkB"/>
</dbReference>
<dbReference type="PANTHER" id="PTHR30213:SF0">
    <property type="entry name" value="UPF0761 MEMBRANE PROTEIN YIHY"/>
    <property type="match status" value="1"/>
</dbReference>
<dbReference type="PANTHER" id="PTHR30213">
    <property type="entry name" value="INNER MEMBRANE PROTEIN YHJD"/>
    <property type="match status" value="1"/>
</dbReference>
<keyword evidence="5 7" id="KW-0472">Membrane</keyword>
<sequence length="334" mass="35782">MRDHGRRTDSRHLRGVPGAQADKPTEVPARGWWQILRRAWAESKKDQVPLLAAGVAFYSFLALFPAMIAAITLYGLVADPATVARQADKLTSAMPSDAASLVTRQMKALAESPHQSLGLGLLIALALALWSAAGGVGNIVTAINIAYDEEEKRGFLRRKLLSLGLTLGAIVFVVVAIALVGVAPALLHSLVGGGPARWGFEVIRWVALLAGISLALAVLYRYAPDRDQPQFRWVSVGAAVASVIWLVASLGFSLYVAHFSSYSKTYGALAGVVVLLLWLWITNLIVLLGAEVNAEAEQQTVKDTTRGPERPLGERGAVKADSLPGDRGEVRHAR</sequence>
<evidence type="ECO:0000313" key="9">
    <source>
        <dbReference type="Proteomes" id="UP000279994"/>
    </source>
</evidence>
<dbReference type="AlphaFoldDB" id="A0A3N0GTK4"/>
<reference evidence="8 9" key="1">
    <citation type="submission" date="2018-11" db="EMBL/GenBank/DDBJ databases">
        <authorList>
            <person name="Li F."/>
        </authorList>
    </citation>
    <scope>NUCLEOTIDE SEQUENCE [LARGE SCALE GENOMIC DNA]</scope>
    <source>
        <strain evidence="8 9">Gsoil 818</strain>
    </source>
</reference>
<keyword evidence="2" id="KW-1003">Cell membrane</keyword>
<feature type="region of interest" description="Disordered" evidence="6">
    <location>
        <begin position="1"/>
        <end position="24"/>
    </location>
</feature>
<keyword evidence="3 7" id="KW-0812">Transmembrane</keyword>
<feature type="transmembrane region" description="Helical" evidence="7">
    <location>
        <begin position="202"/>
        <end position="222"/>
    </location>
</feature>
<proteinExistence type="predicted"/>
<dbReference type="Pfam" id="PF03631">
    <property type="entry name" value="Virul_fac_BrkB"/>
    <property type="match status" value="1"/>
</dbReference>
<evidence type="ECO:0000256" key="6">
    <source>
        <dbReference type="SAM" id="MobiDB-lite"/>
    </source>
</evidence>
<organism evidence="8 9">
    <name type="scientific">Nocardioides pocheonensis</name>
    <dbReference type="NCBI Taxonomy" id="661485"/>
    <lineage>
        <taxon>Bacteria</taxon>
        <taxon>Bacillati</taxon>
        <taxon>Actinomycetota</taxon>
        <taxon>Actinomycetes</taxon>
        <taxon>Propionibacteriales</taxon>
        <taxon>Nocardioidaceae</taxon>
        <taxon>Nocardioides</taxon>
    </lineage>
</organism>
<dbReference type="GO" id="GO:0005886">
    <property type="term" value="C:plasma membrane"/>
    <property type="evidence" value="ECO:0007669"/>
    <property type="project" value="UniProtKB-SubCell"/>
</dbReference>
<evidence type="ECO:0000256" key="3">
    <source>
        <dbReference type="ARBA" id="ARBA00022692"/>
    </source>
</evidence>
<feature type="compositionally biased region" description="Basic and acidic residues" evidence="6">
    <location>
        <begin position="1"/>
        <end position="12"/>
    </location>
</feature>
<accession>A0A3N0GTK4</accession>
<feature type="transmembrane region" description="Helical" evidence="7">
    <location>
        <begin position="268"/>
        <end position="290"/>
    </location>
</feature>
<dbReference type="RefSeq" id="WP_123222000.1">
    <property type="nucleotide sequence ID" value="NZ_RJSF01000019.1"/>
</dbReference>
<feature type="region of interest" description="Disordered" evidence="6">
    <location>
        <begin position="298"/>
        <end position="334"/>
    </location>
</feature>
<comment type="subcellular location">
    <subcellularLocation>
        <location evidence="1">Cell membrane</location>
        <topology evidence="1">Multi-pass membrane protein</topology>
    </subcellularLocation>
</comment>
<feature type="transmembrane region" description="Helical" evidence="7">
    <location>
        <begin position="234"/>
        <end position="256"/>
    </location>
</feature>
<feature type="transmembrane region" description="Helical" evidence="7">
    <location>
        <begin position="117"/>
        <end position="140"/>
    </location>
</feature>
<evidence type="ECO:0000256" key="5">
    <source>
        <dbReference type="ARBA" id="ARBA00023136"/>
    </source>
</evidence>
<dbReference type="EMBL" id="RJSF01000019">
    <property type="protein sequence ID" value="RNM15749.1"/>
    <property type="molecule type" value="Genomic_DNA"/>
</dbReference>
<evidence type="ECO:0000256" key="7">
    <source>
        <dbReference type="SAM" id="Phobius"/>
    </source>
</evidence>
<dbReference type="Proteomes" id="UP000279994">
    <property type="component" value="Unassembled WGS sequence"/>
</dbReference>
<evidence type="ECO:0000256" key="2">
    <source>
        <dbReference type="ARBA" id="ARBA00022475"/>
    </source>
</evidence>
<gene>
    <name evidence="8" type="ORF">EFL26_06070</name>
</gene>
<dbReference type="NCBIfam" id="TIGR00765">
    <property type="entry name" value="yihY_not_rbn"/>
    <property type="match status" value="1"/>
</dbReference>
<comment type="caution">
    <text evidence="8">The sequence shown here is derived from an EMBL/GenBank/DDBJ whole genome shotgun (WGS) entry which is preliminary data.</text>
</comment>